<keyword evidence="1" id="KW-1133">Transmembrane helix</keyword>
<feature type="transmembrane region" description="Helical" evidence="1">
    <location>
        <begin position="154"/>
        <end position="175"/>
    </location>
</feature>
<gene>
    <name evidence="2" type="ORF">DRW31_02950</name>
</gene>
<dbReference type="AlphaFoldDB" id="A0A403LY60"/>
<name>A0A403LY60_SHIDY</name>
<feature type="transmembrane region" description="Helical" evidence="1">
    <location>
        <begin position="6"/>
        <end position="27"/>
    </location>
</feature>
<protein>
    <submittedName>
        <fullName evidence="2">Uncharacterized protein</fullName>
    </submittedName>
</protein>
<proteinExistence type="predicted"/>
<sequence>MEIKDVIALVGLIIPGITAAVGVYKLLNDVSWFLSKTTKFSHILENYREYIDPSELEFMKAEIKREIKKSILGMVNLKLRPLILYIRTYSELDMPSWRWWFLAPHIQCKYDRFFIRYKGKYKRYRLYSKVAAIFYLVYGLIFLCLLLNKGTVYMVLGVVVMLFCLFTVFMFWTLFPGREVINKYNLQLLKVDASKYQVK</sequence>
<accession>A0A403LY60</accession>
<dbReference type="EMBL" id="RVGV01000005">
    <property type="protein sequence ID" value="MLU11409.1"/>
    <property type="molecule type" value="Genomic_DNA"/>
</dbReference>
<comment type="caution">
    <text evidence="2">The sequence shown here is derived from an EMBL/GenBank/DDBJ whole genome shotgun (WGS) entry which is preliminary data.</text>
</comment>
<evidence type="ECO:0000313" key="2">
    <source>
        <dbReference type="EMBL" id="MLU11409.1"/>
    </source>
</evidence>
<feature type="transmembrane region" description="Helical" evidence="1">
    <location>
        <begin position="126"/>
        <end position="148"/>
    </location>
</feature>
<keyword evidence="1" id="KW-0812">Transmembrane</keyword>
<reference evidence="2" key="1">
    <citation type="submission" date="2018-07" db="EMBL/GenBank/DDBJ databases">
        <authorList>
            <person name="Ashton P.M."/>
            <person name="Dallman T."/>
            <person name="Nair S."/>
            <person name="De Pinna E."/>
            <person name="Peters T."/>
            <person name="Grant K."/>
        </authorList>
    </citation>
    <scope>NUCLEOTIDE SEQUENCE [LARGE SCALE GENOMIC DNA]</scope>
    <source>
        <strain evidence="2">561031</strain>
    </source>
</reference>
<evidence type="ECO:0000256" key="1">
    <source>
        <dbReference type="SAM" id="Phobius"/>
    </source>
</evidence>
<dbReference type="Proteomes" id="UP000839527">
    <property type="component" value="Unassembled WGS sequence"/>
</dbReference>
<organism evidence="2">
    <name type="scientific">Shigella dysenteriae</name>
    <dbReference type="NCBI Taxonomy" id="622"/>
    <lineage>
        <taxon>Bacteria</taxon>
        <taxon>Pseudomonadati</taxon>
        <taxon>Pseudomonadota</taxon>
        <taxon>Gammaproteobacteria</taxon>
        <taxon>Enterobacterales</taxon>
        <taxon>Enterobacteriaceae</taxon>
        <taxon>Shigella</taxon>
    </lineage>
</organism>
<keyword evidence="1" id="KW-0472">Membrane</keyword>